<accession>A0A381Y8S8</accession>
<evidence type="ECO:0000313" key="1">
    <source>
        <dbReference type="EMBL" id="SVA73489.1"/>
    </source>
</evidence>
<organism evidence="1">
    <name type="scientific">marine metagenome</name>
    <dbReference type="NCBI Taxonomy" id="408172"/>
    <lineage>
        <taxon>unclassified sequences</taxon>
        <taxon>metagenomes</taxon>
        <taxon>ecological metagenomes</taxon>
    </lineage>
</organism>
<name>A0A381Y8S8_9ZZZZ</name>
<gene>
    <name evidence="1" type="ORF">METZ01_LOCUS126343</name>
</gene>
<dbReference type="PROSITE" id="PS51318">
    <property type="entry name" value="TAT"/>
    <property type="match status" value="1"/>
</dbReference>
<dbReference type="AlphaFoldDB" id="A0A381Y8S8"/>
<protein>
    <submittedName>
        <fullName evidence="1">Uncharacterized protein</fullName>
    </submittedName>
</protein>
<proteinExistence type="predicted"/>
<dbReference type="InterPro" id="IPR010869">
    <property type="entry name" value="DUF1501"/>
</dbReference>
<dbReference type="InterPro" id="IPR006311">
    <property type="entry name" value="TAT_signal"/>
</dbReference>
<dbReference type="EMBL" id="UINC01017660">
    <property type="protein sequence ID" value="SVA73489.1"/>
    <property type="molecule type" value="Genomic_DNA"/>
</dbReference>
<reference evidence="1" key="1">
    <citation type="submission" date="2018-05" db="EMBL/GenBank/DDBJ databases">
        <authorList>
            <person name="Lanie J.A."/>
            <person name="Ng W.-L."/>
            <person name="Kazmierczak K.M."/>
            <person name="Andrzejewski T.M."/>
            <person name="Davidsen T.M."/>
            <person name="Wayne K.J."/>
            <person name="Tettelin H."/>
            <person name="Glass J.I."/>
            <person name="Rusch D."/>
            <person name="Podicherti R."/>
            <person name="Tsui H.-C.T."/>
            <person name="Winkler M.E."/>
        </authorList>
    </citation>
    <scope>NUCLEOTIDE SEQUENCE</scope>
</reference>
<dbReference type="Pfam" id="PF07394">
    <property type="entry name" value="DUF1501"/>
    <property type="match status" value="1"/>
</dbReference>
<sequence>MNPEHFVTRLNRRSFLNNVSLGVGSLALSSMLGPAGLAKPAKRSSLGVINPLHFAPRAKRVIHLCMAGGPSHLETLDYKPKLAEMDGKPMPRSITDGQPIAQLQGNKELKCLGPQHEFKEFGQSGQSISSALPHIGGIADEI</sequence>
<feature type="non-terminal residue" evidence="1">
    <location>
        <position position="142"/>
    </location>
</feature>